<dbReference type="PANTHER" id="PTHR43544">
    <property type="entry name" value="SHORT-CHAIN DEHYDROGENASE/REDUCTASE"/>
    <property type="match status" value="1"/>
</dbReference>
<evidence type="ECO:0000256" key="1">
    <source>
        <dbReference type="ARBA" id="ARBA00022857"/>
    </source>
</evidence>
<dbReference type="InParanoid" id="G4ZBG6"/>
<proteinExistence type="inferred from homology"/>
<reference evidence="4 5" key="1">
    <citation type="journal article" date="2006" name="Science">
        <title>Phytophthora genome sequences uncover evolutionary origins and mechanisms of pathogenesis.</title>
        <authorList>
            <person name="Tyler B.M."/>
            <person name="Tripathy S."/>
            <person name="Zhang X."/>
            <person name="Dehal P."/>
            <person name="Jiang R.H."/>
            <person name="Aerts A."/>
            <person name="Arredondo F.D."/>
            <person name="Baxter L."/>
            <person name="Bensasson D."/>
            <person name="Beynon J.L."/>
            <person name="Chapman J."/>
            <person name="Damasceno C.M."/>
            <person name="Dorrance A.E."/>
            <person name="Dou D."/>
            <person name="Dickerman A.W."/>
            <person name="Dubchak I.L."/>
            <person name="Garbelotto M."/>
            <person name="Gijzen M."/>
            <person name="Gordon S.G."/>
            <person name="Govers F."/>
            <person name="Grunwald N.J."/>
            <person name="Huang W."/>
            <person name="Ivors K.L."/>
            <person name="Jones R.W."/>
            <person name="Kamoun S."/>
            <person name="Krampis K."/>
            <person name="Lamour K.H."/>
            <person name="Lee M.K."/>
            <person name="McDonald W.H."/>
            <person name="Medina M."/>
            <person name="Meijer H.J."/>
            <person name="Nordberg E.K."/>
            <person name="Maclean D.J."/>
            <person name="Ospina-Giraldo M.D."/>
            <person name="Morris P.F."/>
            <person name="Phuntumart V."/>
            <person name="Putnam N.H."/>
            <person name="Rash S."/>
            <person name="Rose J.K."/>
            <person name="Sakihama Y."/>
            <person name="Salamov A.A."/>
            <person name="Savidor A."/>
            <person name="Scheuring C.F."/>
            <person name="Smith B.M."/>
            <person name="Sobral B.W."/>
            <person name="Terry A."/>
            <person name="Torto-Alalibo T.A."/>
            <person name="Win J."/>
            <person name="Xu Z."/>
            <person name="Zhang H."/>
            <person name="Grigoriev I.V."/>
            <person name="Rokhsar D.S."/>
            <person name="Boore J.L."/>
        </authorList>
    </citation>
    <scope>NUCLEOTIDE SEQUENCE [LARGE SCALE GENOMIC DNA]</scope>
    <source>
        <strain evidence="4 5">P6497</strain>
    </source>
</reference>
<dbReference type="SMR" id="G4ZBG6"/>
<dbReference type="InterPro" id="IPR051468">
    <property type="entry name" value="Fungal_SecMetab_SDRs"/>
</dbReference>
<sequence length="242" mass="25692">MAATTKTVLITGSTRGIGLAFAEFYVNAGWNVIGTARANSNTDKLAALSPFKIITLDAGDEATVLEAARQLEGVPIDLLINNAGVGLYSSFETVAKDVIMKSIEVNAVGPFLVTRAFVPNLKLAAKAESPATVLQISSILGSIASNKDEYAQLFRGQYGYTTSKDTLNMITRSLAMDLRESNVTVVTINPGYVSTDMSNHQGVIQPADSVKAMADMVAKLSLEDSGKFLNADPAIPSTELPW</sequence>
<keyword evidence="5" id="KW-1185">Reference proteome</keyword>
<dbReference type="KEGG" id="psoj:PHYSODRAFT_492548"/>
<evidence type="ECO:0000256" key="2">
    <source>
        <dbReference type="ARBA" id="ARBA00023002"/>
    </source>
</evidence>
<gene>
    <name evidence="4" type="ORF">PHYSODRAFT_492548</name>
</gene>
<dbReference type="SUPFAM" id="SSF51735">
    <property type="entry name" value="NAD(P)-binding Rossmann-fold domains"/>
    <property type="match status" value="1"/>
</dbReference>
<protein>
    <recommendedName>
        <fullName evidence="6">Short chain dehydrogenase</fullName>
    </recommendedName>
</protein>
<dbReference type="PRINTS" id="PR00080">
    <property type="entry name" value="SDRFAMILY"/>
</dbReference>
<evidence type="ECO:0000256" key="3">
    <source>
        <dbReference type="RuleBase" id="RU000363"/>
    </source>
</evidence>
<accession>G4ZBG6</accession>
<dbReference type="RefSeq" id="XP_009522605.1">
    <property type="nucleotide sequence ID" value="XM_009524310.1"/>
</dbReference>
<dbReference type="GeneID" id="20656840"/>
<dbReference type="CDD" id="cd05325">
    <property type="entry name" value="carb_red_sniffer_like_SDR_c"/>
    <property type="match status" value="1"/>
</dbReference>
<dbReference type="GO" id="GO:0016491">
    <property type="term" value="F:oxidoreductase activity"/>
    <property type="evidence" value="ECO:0007669"/>
    <property type="project" value="UniProtKB-KW"/>
</dbReference>
<dbReference type="PANTHER" id="PTHR43544:SF7">
    <property type="entry name" value="NADB-LER2"/>
    <property type="match status" value="1"/>
</dbReference>
<dbReference type="GO" id="GO:0005737">
    <property type="term" value="C:cytoplasm"/>
    <property type="evidence" value="ECO:0007669"/>
    <property type="project" value="TreeGrafter"/>
</dbReference>
<keyword evidence="1" id="KW-0521">NADP</keyword>
<dbReference type="OMA" id="CCLEVIS"/>
<evidence type="ECO:0000313" key="4">
    <source>
        <dbReference type="EMBL" id="EGZ19888.1"/>
    </source>
</evidence>
<keyword evidence="2" id="KW-0560">Oxidoreductase</keyword>
<dbReference type="Pfam" id="PF00106">
    <property type="entry name" value="adh_short"/>
    <property type="match status" value="1"/>
</dbReference>
<name>G4ZBG6_PHYSP</name>
<dbReference type="AlphaFoldDB" id="G4ZBG6"/>
<evidence type="ECO:0000313" key="5">
    <source>
        <dbReference type="Proteomes" id="UP000002640"/>
    </source>
</evidence>
<dbReference type="EMBL" id="JH159153">
    <property type="protein sequence ID" value="EGZ19888.1"/>
    <property type="molecule type" value="Genomic_DNA"/>
</dbReference>
<comment type="similarity">
    <text evidence="3">Belongs to the short-chain dehydrogenases/reductases (SDR) family.</text>
</comment>
<evidence type="ECO:0008006" key="6">
    <source>
        <dbReference type="Google" id="ProtNLM"/>
    </source>
</evidence>
<dbReference type="InterPro" id="IPR002347">
    <property type="entry name" value="SDR_fam"/>
</dbReference>
<dbReference type="InterPro" id="IPR036291">
    <property type="entry name" value="NAD(P)-bd_dom_sf"/>
</dbReference>
<dbReference type="PRINTS" id="PR00081">
    <property type="entry name" value="GDHRDH"/>
</dbReference>
<dbReference type="Proteomes" id="UP000002640">
    <property type="component" value="Unassembled WGS sequence"/>
</dbReference>
<dbReference type="Gene3D" id="3.40.50.720">
    <property type="entry name" value="NAD(P)-binding Rossmann-like Domain"/>
    <property type="match status" value="1"/>
</dbReference>
<organism evidence="4 5">
    <name type="scientific">Phytophthora sojae (strain P6497)</name>
    <name type="common">Soybean stem and root rot agent</name>
    <name type="synonym">Phytophthora megasperma f. sp. glycines</name>
    <dbReference type="NCBI Taxonomy" id="1094619"/>
    <lineage>
        <taxon>Eukaryota</taxon>
        <taxon>Sar</taxon>
        <taxon>Stramenopiles</taxon>
        <taxon>Oomycota</taxon>
        <taxon>Peronosporomycetes</taxon>
        <taxon>Peronosporales</taxon>
        <taxon>Peronosporaceae</taxon>
        <taxon>Phytophthora</taxon>
    </lineage>
</organism>